<evidence type="ECO:0000256" key="6">
    <source>
        <dbReference type="ARBA" id="ARBA00022723"/>
    </source>
</evidence>
<dbReference type="InterPro" id="IPR011005">
    <property type="entry name" value="Dihydropteroate_synth-like_sf"/>
</dbReference>
<comment type="catalytic activity">
    <reaction evidence="1">
        <text>(7,8-dihydropterin-6-yl)methyl diphosphate + 4-aminobenzoate = 7,8-dihydropteroate + diphosphate</text>
        <dbReference type="Rhea" id="RHEA:19949"/>
        <dbReference type="ChEBI" id="CHEBI:17836"/>
        <dbReference type="ChEBI" id="CHEBI:17839"/>
        <dbReference type="ChEBI" id="CHEBI:33019"/>
        <dbReference type="ChEBI" id="CHEBI:72950"/>
        <dbReference type="EC" id="2.5.1.15"/>
    </reaction>
</comment>
<comment type="caution">
    <text evidence="10">The sequence shown here is derived from an EMBL/GenBank/DDBJ whole genome shotgun (WGS) entry which is preliminary data.</text>
</comment>
<dbReference type="InterPro" id="IPR000489">
    <property type="entry name" value="Pterin-binding_dom"/>
</dbReference>
<evidence type="ECO:0000256" key="1">
    <source>
        <dbReference type="ARBA" id="ARBA00000012"/>
    </source>
</evidence>
<evidence type="ECO:0000256" key="8">
    <source>
        <dbReference type="ARBA" id="ARBA00022909"/>
    </source>
</evidence>
<comment type="cofactor">
    <cofactor evidence="2">
        <name>Mg(2+)</name>
        <dbReference type="ChEBI" id="CHEBI:18420"/>
    </cofactor>
</comment>
<dbReference type="PROSITE" id="PS00792">
    <property type="entry name" value="DHPS_1"/>
    <property type="match status" value="1"/>
</dbReference>
<accession>T1AY17</accession>
<dbReference type="EC" id="2.5.1.15" evidence="4"/>
<evidence type="ECO:0000256" key="7">
    <source>
        <dbReference type="ARBA" id="ARBA00022842"/>
    </source>
</evidence>
<evidence type="ECO:0000259" key="9">
    <source>
        <dbReference type="PROSITE" id="PS50972"/>
    </source>
</evidence>
<dbReference type="PANTHER" id="PTHR20941">
    <property type="entry name" value="FOLATE SYNTHESIS PROTEINS"/>
    <property type="match status" value="1"/>
</dbReference>
<reference evidence="10" key="2">
    <citation type="journal article" date="2014" name="ISME J.">
        <title>Microbial stratification in low pH oxic and suboxic macroscopic growths along an acid mine drainage.</title>
        <authorList>
            <person name="Mendez-Garcia C."/>
            <person name="Mesa V."/>
            <person name="Sprenger R.R."/>
            <person name="Richter M."/>
            <person name="Diez M.S."/>
            <person name="Solano J."/>
            <person name="Bargiela R."/>
            <person name="Golyshina O.V."/>
            <person name="Manteca A."/>
            <person name="Ramos J.L."/>
            <person name="Gallego J.R."/>
            <person name="Llorente I."/>
            <person name="Martins Dos Santos V.A."/>
            <person name="Jensen O.N."/>
            <person name="Pelaez A.I."/>
            <person name="Sanchez J."/>
            <person name="Ferrer M."/>
        </authorList>
    </citation>
    <scope>NUCLEOTIDE SEQUENCE</scope>
</reference>
<dbReference type="NCBIfam" id="TIGR01496">
    <property type="entry name" value="DHPS"/>
    <property type="match status" value="1"/>
</dbReference>
<feature type="non-terminal residue" evidence="10">
    <location>
        <position position="298"/>
    </location>
</feature>
<proteinExistence type="predicted"/>
<dbReference type="InterPro" id="IPR006390">
    <property type="entry name" value="DHP_synth_dom"/>
</dbReference>
<keyword evidence="6" id="KW-0479">Metal-binding</keyword>
<evidence type="ECO:0000256" key="5">
    <source>
        <dbReference type="ARBA" id="ARBA00022679"/>
    </source>
</evidence>
<dbReference type="AlphaFoldDB" id="T1AY17"/>
<evidence type="ECO:0000256" key="2">
    <source>
        <dbReference type="ARBA" id="ARBA00001946"/>
    </source>
</evidence>
<evidence type="ECO:0000256" key="4">
    <source>
        <dbReference type="ARBA" id="ARBA00012458"/>
    </source>
</evidence>
<dbReference type="Gene3D" id="3.20.20.20">
    <property type="entry name" value="Dihydropteroate synthase-like"/>
    <property type="match status" value="1"/>
</dbReference>
<evidence type="ECO:0000256" key="3">
    <source>
        <dbReference type="ARBA" id="ARBA00004763"/>
    </source>
</evidence>
<dbReference type="GO" id="GO:0046654">
    <property type="term" value="P:tetrahydrofolate biosynthetic process"/>
    <property type="evidence" value="ECO:0007669"/>
    <property type="project" value="TreeGrafter"/>
</dbReference>
<keyword evidence="8" id="KW-0289">Folate biosynthesis</keyword>
<dbReference type="PANTHER" id="PTHR20941:SF1">
    <property type="entry name" value="FOLIC ACID SYNTHESIS PROTEIN FOL1"/>
    <property type="match status" value="1"/>
</dbReference>
<dbReference type="InterPro" id="IPR045031">
    <property type="entry name" value="DHP_synth-like"/>
</dbReference>
<reference evidence="10" key="1">
    <citation type="submission" date="2013-08" db="EMBL/GenBank/DDBJ databases">
        <authorList>
            <person name="Mendez C."/>
            <person name="Richter M."/>
            <person name="Ferrer M."/>
            <person name="Sanchez J."/>
        </authorList>
    </citation>
    <scope>NUCLEOTIDE SEQUENCE</scope>
</reference>
<organism evidence="10">
    <name type="scientific">mine drainage metagenome</name>
    <dbReference type="NCBI Taxonomy" id="410659"/>
    <lineage>
        <taxon>unclassified sequences</taxon>
        <taxon>metagenomes</taxon>
        <taxon>ecological metagenomes</taxon>
    </lineage>
</organism>
<dbReference type="Pfam" id="PF00809">
    <property type="entry name" value="Pterin_bind"/>
    <property type="match status" value="1"/>
</dbReference>
<dbReference type="SUPFAM" id="SSF51717">
    <property type="entry name" value="Dihydropteroate synthetase-like"/>
    <property type="match status" value="1"/>
</dbReference>
<dbReference type="GO" id="GO:0046872">
    <property type="term" value="F:metal ion binding"/>
    <property type="evidence" value="ECO:0007669"/>
    <property type="project" value="UniProtKB-KW"/>
</dbReference>
<dbReference type="EMBL" id="AUZZ01006227">
    <property type="protein sequence ID" value="EQD46975.1"/>
    <property type="molecule type" value="Genomic_DNA"/>
</dbReference>
<name>T1AY17_9ZZZZ</name>
<dbReference type="GO" id="GO:0004156">
    <property type="term" value="F:dihydropteroate synthase activity"/>
    <property type="evidence" value="ECO:0007669"/>
    <property type="project" value="UniProtKB-EC"/>
</dbReference>
<feature type="domain" description="Pterin-binding" evidence="9">
    <location>
        <begin position="108"/>
        <end position="298"/>
    </location>
</feature>
<sequence>MAGKARSFLVRIDEVPLKACPLLKQEFLAVGGDAVHARGVADHSVATSSVILIGTRAQFHRALAKLERQPFQLRAIGRSVEQALARFPSTGARAVRGAHRTLTVGDRPRVLGIVNVTPDSFSDGGRFLDPDRAIAHGEALIREGADALDIGGESTRPGAAPVDPSEEWRRIAPVIRGLADRGSVPISVDTRHAEVARRAVDAGADIVNDVEGLRDPAMRAAVRETGAAAIVMHMRGTPPTMQQRTDYADLRAEVFRALAEATERAVSEGIPADRLMVDPGLGFGKSAAQSLELLTHVG</sequence>
<gene>
    <name evidence="10" type="ORF">B2A_08644</name>
</gene>
<dbReference type="CDD" id="cd00739">
    <property type="entry name" value="DHPS"/>
    <property type="match status" value="1"/>
</dbReference>
<evidence type="ECO:0000313" key="10">
    <source>
        <dbReference type="EMBL" id="EQD46975.1"/>
    </source>
</evidence>
<dbReference type="GO" id="GO:0005829">
    <property type="term" value="C:cytosol"/>
    <property type="evidence" value="ECO:0007669"/>
    <property type="project" value="TreeGrafter"/>
</dbReference>
<dbReference type="GO" id="GO:0046656">
    <property type="term" value="P:folic acid biosynthetic process"/>
    <property type="evidence" value="ECO:0007669"/>
    <property type="project" value="UniProtKB-KW"/>
</dbReference>
<dbReference type="PROSITE" id="PS50972">
    <property type="entry name" value="PTERIN_BINDING"/>
    <property type="match status" value="1"/>
</dbReference>
<protein>
    <recommendedName>
        <fullName evidence="4">dihydropteroate synthase</fullName>
        <ecNumber evidence="4">2.5.1.15</ecNumber>
    </recommendedName>
</protein>
<keyword evidence="5 10" id="KW-0808">Transferase</keyword>
<keyword evidence="7" id="KW-0460">Magnesium</keyword>
<comment type="pathway">
    <text evidence="3">Cofactor biosynthesis; tetrahydrofolate biosynthesis; 7,8-dihydrofolate from 2-amino-4-hydroxy-6-hydroxymethyl-7,8-dihydropteridine diphosphate and 4-aminobenzoate: step 1/2.</text>
</comment>